<dbReference type="Gene3D" id="2.10.90.10">
    <property type="entry name" value="Cystine-knot cytokines"/>
    <property type="match status" value="1"/>
</dbReference>
<proteinExistence type="inferred from homology"/>
<dbReference type="SUPFAM" id="SSF57501">
    <property type="entry name" value="Cystine-knot cytokines"/>
    <property type="match status" value="1"/>
</dbReference>
<dbReference type="EMBL" id="BMAT01008261">
    <property type="protein sequence ID" value="GFR81319.1"/>
    <property type="molecule type" value="Genomic_DNA"/>
</dbReference>
<evidence type="ECO:0000313" key="6">
    <source>
        <dbReference type="Proteomes" id="UP000762676"/>
    </source>
</evidence>
<evidence type="ECO:0000256" key="4">
    <source>
        <dbReference type="ARBA" id="ARBA00022729"/>
    </source>
</evidence>
<comment type="caution">
    <text evidence="5">The sequence shown here is derived from an EMBL/GenBank/DDBJ whole genome shotgun (WGS) entry which is preliminary data.</text>
</comment>
<evidence type="ECO:0000256" key="1">
    <source>
        <dbReference type="ARBA" id="ARBA00004613"/>
    </source>
</evidence>
<sequence>MPLKRHLHGVGKSCIRLKVHSQRSSESSTCPWIIRTHRDYFRIPHSIRYVQCKCKNCSHQYVHGGLCKEVMWEFSVLIKECTADGTFSFKRVFQRFPVACVCVPRLPSPILYKRRLTH</sequence>
<dbReference type="Pfam" id="PF06083">
    <property type="entry name" value="IL17"/>
    <property type="match status" value="1"/>
</dbReference>
<dbReference type="Proteomes" id="UP000762676">
    <property type="component" value="Unassembled WGS sequence"/>
</dbReference>
<dbReference type="GO" id="GO:0005125">
    <property type="term" value="F:cytokine activity"/>
    <property type="evidence" value="ECO:0007669"/>
    <property type="project" value="InterPro"/>
</dbReference>
<reference evidence="5 6" key="1">
    <citation type="journal article" date="2021" name="Elife">
        <title>Chloroplast acquisition without the gene transfer in kleptoplastic sea slugs, Plakobranchus ocellatus.</title>
        <authorList>
            <person name="Maeda T."/>
            <person name="Takahashi S."/>
            <person name="Yoshida T."/>
            <person name="Shimamura S."/>
            <person name="Takaki Y."/>
            <person name="Nagai Y."/>
            <person name="Toyoda A."/>
            <person name="Suzuki Y."/>
            <person name="Arimoto A."/>
            <person name="Ishii H."/>
            <person name="Satoh N."/>
            <person name="Nishiyama T."/>
            <person name="Hasebe M."/>
            <person name="Maruyama T."/>
            <person name="Minagawa J."/>
            <person name="Obokata J."/>
            <person name="Shigenobu S."/>
        </authorList>
    </citation>
    <scope>NUCLEOTIDE SEQUENCE [LARGE SCALE GENOMIC DNA]</scope>
</reference>
<accession>A0AAV4G791</accession>
<organism evidence="5 6">
    <name type="scientific">Elysia marginata</name>
    <dbReference type="NCBI Taxonomy" id="1093978"/>
    <lineage>
        <taxon>Eukaryota</taxon>
        <taxon>Metazoa</taxon>
        <taxon>Spiralia</taxon>
        <taxon>Lophotrochozoa</taxon>
        <taxon>Mollusca</taxon>
        <taxon>Gastropoda</taxon>
        <taxon>Heterobranchia</taxon>
        <taxon>Euthyneura</taxon>
        <taxon>Panpulmonata</taxon>
        <taxon>Sacoglossa</taxon>
        <taxon>Placobranchoidea</taxon>
        <taxon>Plakobranchidae</taxon>
        <taxon>Elysia</taxon>
    </lineage>
</organism>
<keyword evidence="3" id="KW-0964">Secreted</keyword>
<dbReference type="AlphaFoldDB" id="A0AAV4G791"/>
<dbReference type="InterPro" id="IPR029034">
    <property type="entry name" value="Cystine-knot_cytokine"/>
</dbReference>
<comment type="similarity">
    <text evidence="2">Belongs to the IL-17 family.</text>
</comment>
<gene>
    <name evidence="5" type="ORF">ElyMa_004066800</name>
</gene>
<dbReference type="InterPro" id="IPR010345">
    <property type="entry name" value="IL-17_fam"/>
</dbReference>
<dbReference type="GO" id="GO:0005576">
    <property type="term" value="C:extracellular region"/>
    <property type="evidence" value="ECO:0007669"/>
    <property type="project" value="UniProtKB-SubCell"/>
</dbReference>
<evidence type="ECO:0000256" key="2">
    <source>
        <dbReference type="ARBA" id="ARBA00007236"/>
    </source>
</evidence>
<keyword evidence="6" id="KW-1185">Reference proteome</keyword>
<keyword evidence="4" id="KW-0732">Signal</keyword>
<evidence type="ECO:0000256" key="3">
    <source>
        <dbReference type="ARBA" id="ARBA00022525"/>
    </source>
</evidence>
<protein>
    <submittedName>
        <fullName evidence="5">Interleukin 17-like protein</fullName>
    </submittedName>
</protein>
<comment type="subcellular location">
    <subcellularLocation>
        <location evidence="1">Secreted</location>
    </subcellularLocation>
</comment>
<name>A0AAV4G791_9GAST</name>
<evidence type="ECO:0000313" key="5">
    <source>
        <dbReference type="EMBL" id="GFR81319.1"/>
    </source>
</evidence>